<gene>
    <name evidence="9" type="ORF">TWF788_007062</name>
</gene>
<dbReference type="Proteomes" id="UP000479691">
    <property type="component" value="Unassembled WGS sequence"/>
</dbReference>
<name>A0A7C8PTR2_ORBOL</name>
<dbReference type="PANTHER" id="PTHR48182:SF2">
    <property type="entry name" value="PROTEIN SERAC1"/>
    <property type="match status" value="1"/>
</dbReference>
<dbReference type="PANTHER" id="PTHR48182">
    <property type="entry name" value="PROTEIN SERAC1"/>
    <property type="match status" value="1"/>
</dbReference>
<evidence type="ECO:0000256" key="4">
    <source>
        <dbReference type="ARBA" id="ARBA00022824"/>
    </source>
</evidence>
<keyword evidence="6" id="KW-0472">Membrane</keyword>
<comment type="subcellular location">
    <subcellularLocation>
        <location evidence="2">Endoplasmic reticulum</location>
    </subcellularLocation>
    <subcellularLocation>
        <location evidence="3">Membrane</location>
    </subcellularLocation>
    <subcellularLocation>
        <location evidence="1">Mitochondrion</location>
    </subcellularLocation>
</comment>
<accession>A0A7C8PTR2</accession>
<dbReference type="GO" id="GO:0016020">
    <property type="term" value="C:membrane"/>
    <property type="evidence" value="ECO:0007669"/>
    <property type="project" value="UniProtKB-SubCell"/>
</dbReference>
<feature type="compositionally biased region" description="Low complexity" evidence="7">
    <location>
        <begin position="918"/>
        <end position="931"/>
    </location>
</feature>
<evidence type="ECO:0000259" key="8">
    <source>
        <dbReference type="Pfam" id="PF00931"/>
    </source>
</evidence>
<evidence type="ECO:0000256" key="2">
    <source>
        <dbReference type="ARBA" id="ARBA00004240"/>
    </source>
</evidence>
<dbReference type="EMBL" id="JAABOE010000038">
    <property type="protein sequence ID" value="KAF3179255.1"/>
    <property type="molecule type" value="Genomic_DNA"/>
</dbReference>
<comment type="caution">
    <text evidence="9">The sequence shown here is derived from an EMBL/GenBank/DDBJ whole genome shotgun (WGS) entry which is preliminary data.</text>
</comment>
<evidence type="ECO:0000256" key="1">
    <source>
        <dbReference type="ARBA" id="ARBA00004173"/>
    </source>
</evidence>
<evidence type="ECO:0000256" key="3">
    <source>
        <dbReference type="ARBA" id="ARBA00004370"/>
    </source>
</evidence>
<sequence>MVSLTRFLPQSADPGGYQYGVNVLSPGVDPVVDIILVHGLGGDPFKTWTYSGSKKEPSVLWPRDLLPLEIPEVRVLSYGYDTKVTSWFEGATSNMIHHHSETMISRLHNFRSRKIDGKNSTERPIIWIGHSLGGILIKRALIYSNSCGVDHNERLRSIKVSTQGILFMGTPHMGSDIVRWASLARKLLLFFPGVKLDSTMLSMLGQNSETLQNINTLFTGIASSFEIVYFYEEIETVLPTGQREVIVPYSSAIVDSPNTEKIGIHATHHTMIKYKDESSPGYSDVAGILRQMVDNALTFAPGRWESERRSAVAATDEKIKEILVQRGASGLYFGAPRSIMLGSPRRLSGFQSIPGPVEVEEMDSGSSIGAGPSKRPAVPRLEEYSPESSIILPPSLPIFAVPLHPNESPVTREYLLHELDHILLAEDRRSKGNAGLLLWGPPGSGKTHLVREYVFSRRSTYAGGIFWVNAQTPASRIDSFRHIYKKLNLPSAVMQDITTPHADRSGLDLCTCRVLEWMERNGNWLLVLDGANAVTETEIDELKACMPTSRGSSILFTSLNQSLDGQARLGAPVGFKIPQMTMKEAVSILLTEAKIVDPTPQEVKVAQELVELLDYLIGAIHIAACYIAERQVSIYEYLRGYKEHPKVSGDGWSPLAMTLDTLETKHPEAANLLKLISYFGTDIPTLLIHWGLEALPAQVRVVAKEEDGIFDFNLTIKHLLAFSLVRRTHQNEREDGKEWRVDKLHLQSVIQTYVRQRLNSQAEVGQAWVKFAALVFRHAYERAEKQRGANGSIYIKDYEEFSRHGEALMNHMREGKVSRKSIRTTVEMAKQVIEEQNKVQEAGKLVELPARSIWGRTDMESPEAVYASRRSTFNDSSSVTGSSLSASTLSELSKGNAFSVGNNSKVTQEEEQKVDKTSPAPAVVEPVASAPKNDPPTSMLSRASTSTTIQGSTASVNIGKQRNKLQRRPSHKSYKSRKGKEVDEQLRSPKEAPALTIPTSATIGTQTQSTAIGTATIKRQVSTPYPISSPSGYGGNNPFVIPGWPDSENSPLEIPLPLPMNIPQVYTNDLISHSAPSNLYRLYQKSELSNTNPPPPARTISEPVRDPGPNQPLPRTIRRRKAIDPSPTPPPQPKSPRLDSALSPIPPFLSTDHHHLASPMGYFYVVDHQKEVKNGDQTEDEEGENDFISVTSEPGPSRISRRNLSPNPLMRHKVLYNTPASSTAVVGPSRLKPPAPPSPLHSRSEIFLSAPTSPILSHMSSIITDHDDDGASMQPSPGSLVDLAKTFTSAWAGTSLRSQGSSVSSLGTISPAVKMEKRRSISISREGSPSRGRTHWRTMM</sequence>
<keyword evidence="5" id="KW-0496">Mitochondrion</keyword>
<reference evidence="9 10" key="1">
    <citation type="submission" date="2019-06" db="EMBL/GenBank/DDBJ databases">
        <authorList>
            <person name="Palmer J.M."/>
        </authorList>
    </citation>
    <scope>NUCLEOTIDE SEQUENCE [LARGE SCALE GENOMIC DNA]</scope>
    <source>
        <strain evidence="9 10">TWF788</strain>
    </source>
</reference>
<organism evidence="9 10">
    <name type="scientific">Orbilia oligospora</name>
    <name type="common">Nematode-trapping fungus</name>
    <name type="synonym">Arthrobotrys oligospora</name>
    <dbReference type="NCBI Taxonomy" id="2813651"/>
    <lineage>
        <taxon>Eukaryota</taxon>
        <taxon>Fungi</taxon>
        <taxon>Dikarya</taxon>
        <taxon>Ascomycota</taxon>
        <taxon>Pezizomycotina</taxon>
        <taxon>Orbiliomycetes</taxon>
        <taxon>Orbiliales</taxon>
        <taxon>Orbiliaceae</taxon>
        <taxon>Orbilia</taxon>
    </lineage>
</organism>
<protein>
    <recommendedName>
        <fullName evidence="8">NB-ARC domain-containing protein</fullName>
    </recommendedName>
</protein>
<feature type="region of interest" description="Disordered" evidence="7">
    <location>
        <begin position="1316"/>
        <end position="1340"/>
    </location>
</feature>
<dbReference type="SUPFAM" id="SSF53474">
    <property type="entry name" value="alpha/beta-Hydrolases"/>
    <property type="match status" value="1"/>
</dbReference>
<dbReference type="InterPro" id="IPR052374">
    <property type="entry name" value="SERAC1"/>
</dbReference>
<evidence type="ECO:0000256" key="5">
    <source>
        <dbReference type="ARBA" id="ARBA00023128"/>
    </source>
</evidence>
<dbReference type="Gene3D" id="3.40.50.300">
    <property type="entry name" value="P-loop containing nucleotide triphosphate hydrolases"/>
    <property type="match status" value="1"/>
</dbReference>
<dbReference type="InterPro" id="IPR029058">
    <property type="entry name" value="AB_hydrolase_fold"/>
</dbReference>
<feature type="domain" description="NB-ARC" evidence="8">
    <location>
        <begin position="435"/>
        <end position="568"/>
    </location>
</feature>
<dbReference type="Gene3D" id="3.40.50.1820">
    <property type="entry name" value="alpha/beta hydrolase"/>
    <property type="match status" value="1"/>
</dbReference>
<dbReference type="InterPro" id="IPR027417">
    <property type="entry name" value="P-loop_NTPase"/>
</dbReference>
<feature type="region of interest" description="Disordered" evidence="7">
    <location>
        <begin position="1087"/>
        <end position="1150"/>
    </location>
</feature>
<proteinExistence type="predicted"/>
<dbReference type="GO" id="GO:0005739">
    <property type="term" value="C:mitochondrion"/>
    <property type="evidence" value="ECO:0007669"/>
    <property type="project" value="UniProtKB-SubCell"/>
</dbReference>
<dbReference type="InterPro" id="IPR002182">
    <property type="entry name" value="NB-ARC"/>
</dbReference>
<evidence type="ECO:0000313" key="10">
    <source>
        <dbReference type="Proteomes" id="UP000479691"/>
    </source>
</evidence>
<feature type="compositionally biased region" description="Basic residues" evidence="7">
    <location>
        <begin position="961"/>
        <end position="978"/>
    </location>
</feature>
<dbReference type="GO" id="GO:0005783">
    <property type="term" value="C:endoplasmic reticulum"/>
    <property type="evidence" value="ECO:0007669"/>
    <property type="project" value="UniProtKB-SubCell"/>
</dbReference>
<dbReference type="Pfam" id="PF00931">
    <property type="entry name" value="NB-ARC"/>
    <property type="match status" value="1"/>
</dbReference>
<evidence type="ECO:0000313" key="9">
    <source>
        <dbReference type="EMBL" id="KAF3179255.1"/>
    </source>
</evidence>
<evidence type="ECO:0000256" key="6">
    <source>
        <dbReference type="ARBA" id="ARBA00023136"/>
    </source>
</evidence>
<feature type="compositionally biased region" description="Basic and acidic residues" evidence="7">
    <location>
        <begin position="907"/>
        <end position="916"/>
    </location>
</feature>
<evidence type="ECO:0000256" key="7">
    <source>
        <dbReference type="SAM" id="MobiDB-lite"/>
    </source>
</evidence>
<keyword evidence="4" id="KW-0256">Endoplasmic reticulum</keyword>
<feature type="region of interest" description="Disordered" evidence="7">
    <location>
        <begin position="1175"/>
        <end position="1205"/>
    </location>
</feature>
<dbReference type="SUPFAM" id="SSF52540">
    <property type="entry name" value="P-loop containing nucleoside triphosphate hydrolases"/>
    <property type="match status" value="1"/>
</dbReference>
<dbReference type="GO" id="GO:0043531">
    <property type="term" value="F:ADP binding"/>
    <property type="evidence" value="ECO:0007669"/>
    <property type="project" value="InterPro"/>
</dbReference>
<feature type="region of interest" description="Disordered" evidence="7">
    <location>
        <begin position="895"/>
        <end position="987"/>
    </location>
</feature>
<feature type="compositionally biased region" description="Polar residues" evidence="7">
    <location>
        <begin position="935"/>
        <end position="960"/>
    </location>
</feature>